<evidence type="ECO:0000313" key="2">
    <source>
        <dbReference type="EMBL" id="CAB9521425.1"/>
    </source>
</evidence>
<organism evidence="2 3">
    <name type="scientific">Seminavis robusta</name>
    <dbReference type="NCBI Taxonomy" id="568900"/>
    <lineage>
        <taxon>Eukaryota</taxon>
        <taxon>Sar</taxon>
        <taxon>Stramenopiles</taxon>
        <taxon>Ochrophyta</taxon>
        <taxon>Bacillariophyta</taxon>
        <taxon>Bacillariophyceae</taxon>
        <taxon>Bacillariophycidae</taxon>
        <taxon>Naviculales</taxon>
        <taxon>Naviculaceae</taxon>
        <taxon>Seminavis</taxon>
    </lineage>
</organism>
<proteinExistence type="predicted"/>
<feature type="region of interest" description="Disordered" evidence="1">
    <location>
        <begin position="383"/>
        <end position="404"/>
    </location>
</feature>
<protein>
    <submittedName>
        <fullName evidence="2">Uncharacterized protein</fullName>
    </submittedName>
</protein>
<evidence type="ECO:0000313" key="3">
    <source>
        <dbReference type="Proteomes" id="UP001153069"/>
    </source>
</evidence>
<keyword evidence="3" id="KW-1185">Reference proteome</keyword>
<feature type="compositionally biased region" description="Pro residues" evidence="1">
    <location>
        <begin position="1"/>
        <end position="10"/>
    </location>
</feature>
<gene>
    <name evidence="2" type="ORF">SEMRO_1193_G251190.1</name>
</gene>
<feature type="compositionally biased region" description="Low complexity" evidence="1">
    <location>
        <begin position="61"/>
        <end position="70"/>
    </location>
</feature>
<dbReference type="Proteomes" id="UP001153069">
    <property type="component" value="Unassembled WGS sequence"/>
</dbReference>
<accession>A0A9N8HQT5</accession>
<dbReference type="AlphaFoldDB" id="A0A9N8HQT5"/>
<comment type="caution">
    <text evidence="2">The sequence shown here is derived from an EMBL/GenBank/DDBJ whole genome shotgun (WGS) entry which is preliminary data.</text>
</comment>
<sequence length="487" mass="55441">MSNKRPPPLPSQLSRDSPSGSSGEEDDEEIPRSSVGLPWAKATTETTSVVPKANVPRRIDQSQSQPSTATPQPPATVKTCREILASCKQDQKKALMMCMCLGLLTEDGTRWLADLTEEPYCKLSASKLSKLARTKPMMSEEVIRRAHERKVVKCFPRPKNWRNETLYGHLKANPSPAKLTLHSFVHKRMHFSMLESAQQEAAEAKQSSYRWTDADPRPFYRMYLAAEDDQVKAALVEDGKCLSKAKLDGRNSEDLPITFFAALAEKWNSDWVASTPILPTLHGDFEKEISIGPEDVQQPVTTEYITKKWKNDKMLLARLVSRYEGSGHGFGMIDGRTTFGHMTEEALQADDRKDYLWEQFSEKPRHLLLWHLSDQFAKEVEEKKKKAKRKKTSDDSSSDSDQDGAFKFRASLADSQQEQAYQSAMENLQNATTRLTHDRLDLMRHRRHNPDDDESELLLADQVRLQEEIVNKLKSRVESMEKKKASD</sequence>
<reference evidence="2" key="1">
    <citation type="submission" date="2020-06" db="EMBL/GenBank/DDBJ databases">
        <authorList>
            <consortium name="Plant Systems Biology data submission"/>
        </authorList>
    </citation>
    <scope>NUCLEOTIDE SEQUENCE</scope>
    <source>
        <strain evidence="2">D6</strain>
    </source>
</reference>
<dbReference type="EMBL" id="CAICTM010001191">
    <property type="protein sequence ID" value="CAB9521425.1"/>
    <property type="molecule type" value="Genomic_DNA"/>
</dbReference>
<name>A0A9N8HQT5_9STRA</name>
<feature type="region of interest" description="Disordered" evidence="1">
    <location>
        <begin position="1"/>
        <end position="75"/>
    </location>
</feature>
<evidence type="ECO:0000256" key="1">
    <source>
        <dbReference type="SAM" id="MobiDB-lite"/>
    </source>
</evidence>